<dbReference type="AlphaFoldDB" id="A0A923MFD7"/>
<dbReference type="RefSeq" id="WP_187085172.1">
    <property type="nucleotide sequence ID" value="NZ_JACORU010000017.1"/>
</dbReference>
<evidence type="ECO:0000313" key="1">
    <source>
        <dbReference type="EMBL" id="MBC5768429.1"/>
    </source>
</evidence>
<dbReference type="Proteomes" id="UP000596827">
    <property type="component" value="Unassembled WGS sequence"/>
</dbReference>
<reference evidence="1" key="1">
    <citation type="submission" date="2020-08" db="EMBL/GenBank/DDBJ databases">
        <title>Ramlibacter sp. GTP1 16S ribosomal RNA gene genome sequencing and assembly.</title>
        <authorList>
            <person name="Kang M."/>
        </authorList>
    </citation>
    <scope>NUCLEOTIDE SEQUENCE</scope>
    <source>
        <strain evidence="1">GTP1</strain>
    </source>
</reference>
<proteinExistence type="predicted"/>
<comment type="caution">
    <text evidence="1">The sequence shown here is derived from an EMBL/GenBank/DDBJ whole genome shotgun (WGS) entry which is preliminary data.</text>
</comment>
<sequence>MSTKLHVVPPSATVTSIHVVPSVLSCSLCFAVRAGSVPPTVSVVSLVMKSLALTPVSSVMPVIASCGAGAGGGAGGGGGGAADSMMTSRLADCVPWLPAVSTSLAV</sequence>
<gene>
    <name evidence="1" type="ORF">H8R02_28470</name>
</gene>
<dbReference type="PROSITE" id="PS51257">
    <property type="entry name" value="PROKAR_LIPOPROTEIN"/>
    <property type="match status" value="1"/>
</dbReference>
<name>A0A923MFD7_9BURK</name>
<evidence type="ECO:0000313" key="2">
    <source>
        <dbReference type="Proteomes" id="UP000596827"/>
    </source>
</evidence>
<organism evidence="1 2">
    <name type="scientific">Ramlibacter albus</name>
    <dbReference type="NCBI Taxonomy" id="2079448"/>
    <lineage>
        <taxon>Bacteria</taxon>
        <taxon>Pseudomonadati</taxon>
        <taxon>Pseudomonadota</taxon>
        <taxon>Betaproteobacteria</taxon>
        <taxon>Burkholderiales</taxon>
        <taxon>Comamonadaceae</taxon>
        <taxon>Ramlibacter</taxon>
    </lineage>
</organism>
<accession>A0A923MFD7</accession>
<keyword evidence="2" id="KW-1185">Reference proteome</keyword>
<dbReference type="EMBL" id="JACORU010000017">
    <property type="protein sequence ID" value="MBC5768429.1"/>
    <property type="molecule type" value="Genomic_DNA"/>
</dbReference>
<protein>
    <submittedName>
        <fullName evidence="1">Uncharacterized protein</fullName>
    </submittedName>
</protein>